<sequence>MPISGLAAAVGARTQCWVVIWLRTAHCNALFLGFVPPVGTVFFIAIAAMDTVSRSRRSQIMARVRAKDTKPEMHVRRLIHGMGYRYRLHARDLPGRPDLVFRSRRRVIFVHGCFWHRHPGCSHARIPKSRTEFWRTKLEGNRRRDVMNRIELRRLGWRSLVIWECQLKDEDDLRRKIRSFLDA</sequence>
<keyword evidence="3" id="KW-0227">DNA damage</keyword>
<keyword evidence="1" id="KW-0540">Nuclease</keyword>
<reference evidence="9" key="1">
    <citation type="journal article" date="2019" name="Int. J. Syst. Evol. Microbiol.">
        <title>The Global Catalogue of Microorganisms (GCM) 10K type strain sequencing project: providing services to taxonomists for standard genome sequencing and annotation.</title>
        <authorList>
            <consortium name="The Broad Institute Genomics Platform"/>
            <consortium name="The Broad Institute Genome Sequencing Center for Infectious Disease"/>
            <person name="Wu L."/>
            <person name="Ma J."/>
        </authorList>
    </citation>
    <scope>NUCLEOTIDE SEQUENCE [LARGE SCALE GENOMIC DNA]</scope>
    <source>
        <strain evidence="9">CECT 7698</strain>
    </source>
</reference>
<dbReference type="GO" id="GO:0004519">
    <property type="term" value="F:endonuclease activity"/>
    <property type="evidence" value="ECO:0007669"/>
    <property type="project" value="UniProtKB-KW"/>
</dbReference>
<keyword evidence="7" id="KW-0812">Transmembrane</keyword>
<evidence type="ECO:0000256" key="7">
    <source>
        <dbReference type="SAM" id="Phobius"/>
    </source>
</evidence>
<evidence type="ECO:0000256" key="6">
    <source>
        <dbReference type="ARBA" id="ARBA00029466"/>
    </source>
</evidence>
<organism evidence="8 9">
    <name type="scientific">Litchfieldella rifensis</name>
    <dbReference type="NCBI Taxonomy" id="762643"/>
    <lineage>
        <taxon>Bacteria</taxon>
        <taxon>Pseudomonadati</taxon>
        <taxon>Pseudomonadota</taxon>
        <taxon>Gammaproteobacteria</taxon>
        <taxon>Oceanospirillales</taxon>
        <taxon>Halomonadaceae</taxon>
        <taxon>Litchfieldella</taxon>
    </lineage>
</organism>
<dbReference type="RefSeq" id="WP_386776755.1">
    <property type="nucleotide sequence ID" value="NZ_JBHRUG010000048.1"/>
</dbReference>
<evidence type="ECO:0000256" key="4">
    <source>
        <dbReference type="ARBA" id="ARBA00022801"/>
    </source>
</evidence>
<dbReference type="NCBIfam" id="TIGR00632">
    <property type="entry name" value="vsr"/>
    <property type="match status" value="1"/>
</dbReference>
<feature type="transmembrane region" description="Helical" evidence="7">
    <location>
        <begin position="30"/>
        <end position="49"/>
    </location>
</feature>
<dbReference type="Pfam" id="PF03852">
    <property type="entry name" value="Vsr"/>
    <property type="match status" value="1"/>
</dbReference>
<evidence type="ECO:0000313" key="9">
    <source>
        <dbReference type="Proteomes" id="UP001595579"/>
    </source>
</evidence>
<keyword evidence="2 8" id="KW-0255">Endonuclease</keyword>
<protein>
    <submittedName>
        <fullName evidence="8">Very short patch repair endonuclease</fullName>
    </submittedName>
</protein>
<keyword evidence="4" id="KW-0378">Hydrolase</keyword>
<dbReference type="Gene3D" id="3.40.960.10">
    <property type="entry name" value="VSR Endonuclease"/>
    <property type="match status" value="1"/>
</dbReference>
<evidence type="ECO:0000256" key="2">
    <source>
        <dbReference type="ARBA" id="ARBA00022759"/>
    </source>
</evidence>
<name>A0ABV7LU44_9GAMM</name>
<dbReference type="CDD" id="cd00221">
    <property type="entry name" value="Vsr"/>
    <property type="match status" value="1"/>
</dbReference>
<dbReference type="SUPFAM" id="SSF52980">
    <property type="entry name" value="Restriction endonuclease-like"/>
    <property type="match status" value="1"/>
</dbReference>
<dbReference type="InterPro" id="IPR011335">
    <property type="entry name" value="Restrct_endonuc-II-like"/>
</dbReference>
<evidence type="ECO:0000256" key="3">
    <source>
        <dbReference type="ARBA" id="ARBA00022763"/>
    </source>
</evidence>
<evidence type="ECO:0000256" key="5">
    <source>
        <dbReference type="ARBA" id="ARBA00023204"/>
    </source>
</evidence>
<keyword evidence="9" id="KW-1185">Reference proteome</keyword>
<keyword evidence="5" id="KW-0234">DNA repair</keyword>
<comment type="similarity">
    <text evidence="6">Belongs to the Vsr family.</text>
</comment>
<keyword evidence="7" id="KW-1133">Transmembrane helix</keyword>
<dbReference type="EMBL" id="JBHRUG010000048">
    <property type="protein sequence ID" value="MFC3285988.1"/>
    <property type="molecule type" value="Genomic_DNA"/>
</dbReference>
<evidence type="ECO:0000313" key="8">
    <source>
        <dbReference type="EMBL" id="MFC3285988.1"/>
    </source>
</evidence>
<dbReference type="InterPro" id="IPR004603">
    <property type="entry name" value="DNA_mismatch_endonuc_vsr"/>
</dbReference>
<dbReference type="Proteomes" id="UP001595579">
    <property type="component" value="Unassembled WGS sequence"/>
</dbReference>
<accession>A0ABV7LU44</accession>
<gene>
    <name evidence="8" type="ORF">ACFOEV_20525</name>
</gene>
<proteinExistence type="inferred from homology"/>
<comment type="caution">
    <text evidence="8">The sequence shown here is derived from an EMBL/GenBank/DDBJ whole genome shotgun (WGS) entry which is preliminary data.</text>
</comment>
<keyword evidence="7" id="KW-0472">Membrane</keyword>
<evidence type="ECO:0000256" key="1">
    <source>
        <dbReference type="ARBA" id="ARBA00022722"/>
    </source>
</evidence>